<comment type="caution">
    <text evidence="1">The sequence shown here is derived from an EMBL/GenBank/DDBJ whole genome shotgun (WGS) entry which is preliminary data.</text>
</comment>
<protein>
    <submittedName>
        <fullName evidence="1">Uncharacterized protein</fullName>
    </submittedName>
</protein>
<keyword evidence="2" id="KW-1185">Reference proteome</keyword>
<sequence>MDITCEVVRTIRRRMIKISSLSMSAEVKVGFFLIPIMVQQLLQNLAGAQGPIINQGAIPKHHNRVDLEKTPISGRFLPLQPNREINFIKRPHSSFNLPPPNYEWNIPPMNIHPPPPTNNFQDSEDLNKPISRIVTETVKNTLKIVQGDRNNSHNFNLPKGCQNRLQSTYFKFQLSNFA</sequence>
<dbReference type="AlphaFoldDB" id="A0ABD2MVP2"/>
<dbReference type="Proteomes" id="UP001516400">
    <property type="component" value="Unassembled WGS sequence"/>
</dbReference>
<dbReference type="EMBL" id="JABFTP020000021">
    <property type="protein sequence ID" value="KAL3270377.1"/>
    <property type="molecule type" value="Genomic_DNA"/>
</dbReference>
<proteinExistence type="predicted"/>
<organism evidence="1 2">
    <name type="scientific">Cryptolaemus montrouzieri</name>
    <dbReference type="NCBI Taxonomy" id="559131"/>
    <lineage>
        <taxon>Eukaryota</taxon>
        <taxon>Metazoa</taxon>
        <taxon>Ecdysozoa</taxon>
        <taxon>Arthropoda</taxon>
        <taxon>Hexapoda</taxon>
        <taxon>Insecta</taxon>
        <taxon>Pterygota</taxon>
        <taxon>Neoptera</taxon>
        <taxon>Endopterygota</taxon>
        <taxon>Coleoptera</taxon>
        <taxon>Polyphaga</taxon>
        <taxon>Cucujiformia</taxon>
        <taxon>Coccinelloidea</taxon>
        <taxon>Coccinellidae</taxon>
        <taxon>Scymninae</taxon>
        <taxon>Scymnini</taxon>
        <taxon>Cryptolaemus</taxon>
    </lineage>
</organism>
<evidence type="ECO:0000313" key="2">
    <source>
        <dbReference type="Proteomes" id="UP001516400"/>
    </source>
</evidence>
<reference evidence="1 2" key="1">
    <citation type="journal article" date="2021" name="BMC Biol.">
        <title>Horizontally acquired antibacterial genes associated with adaptive radiation of ladybird beetles.</title>
        <authorList>
            <person name="Li H.S."/>
            <person name="Tang X.F."/>
            <person name="Huang Y.H."/>
            <person name="Xu Z.Y."/>
            <person name="Chen M.L."/>
            <person name="Du X.Y."/>
            <person name="Qiu B.Y."/>
            <person name="Chen P.T."/>
            <person name="Zhang W."/>
            <person name="Slipinski A."/>
            <person name="Escalona H.E."/>
            <person name="Waterhouse R.M."/>
            <person name="Zwick A."/>
            <person name="Pang H."/>
        </authorList>
    </citation>
    <scope>NUCLEOTIDE SEQUENCE [LARGE SCALE GENOMIC DNA]</scope>
    <source>
        <strain evidence="1">SYSU2018</strain>
    </source>
</reference>
<gene>
    <name evidence="1" type="ORF">HHI36_009422</name>
</gene>
<evidence type="ECO:0000313" key="1">
    <source>
        <dbReference type="EMBL" id="KAL3270377.1"/>
    </source>
</evidence>
<accession>A0ABD2MVP2</accession>
<name>A0ABD2MVP2_9CUCU</name>